<feature type="compositionally biased region" description="Polar residues" evidence="1">
    <location>
        <begin position="131"/>
        <end position="141"/>
    </location>
</feature>
<dbReference type="Gene3D" id="3.80.10.10">
    <property type="entry name" value="Ribonuclease Inhibitor"/>
    <property type="match status" value="2"/>
</dbReference>
<comment type="caution">
    <text evidence="3">The sequence shown here is derived from an EMBL/GenBank/DDBJ whole genome shotgun (WGS) entry which is preliminary data.</text>
</comment>
<dbReference type="AlphaFoldDB" id="A0A3M6U9S1"/>
<evidence type="ECO:0000259" key="2">
    <source>
        <dbReference type="PROSITE" id="PS50181"/>
    </source>
</evidence>
<feature type="compositionally biased region" description="Polar residues" evidence="1">
    <location>
        <begin position="698"/>
        <end position="709"/>
    </location>
</feature>
<evidence type="ECO:0000313" key="3">
    <source>
        <dbReference type="EMBL" id="RMX50400.1"/>
    </source>
</evidence>
<dbReference type="InterPro" id="IPR057207">
    <property type="entry name" value="FBXL15_LRR"/>
</dbReference>
<sequence>MENISDEEARALAANLITKMQKSILTPDDDVRNSSVVTTSFGSNVKPIHANHEVCEQNCQVEEFNSRHRGTCHQDPNISLSFQKFAVNGGSGDALVQNVTSFERSSKQYKSKVCQSNESPRDGGPEKVLNGETSSNSSPRVNVSFIRQKRLAFFDNSLGSKGREEDLLHDSNRNVLTNINGNNSPELEARTCSSSSTKQFDLTSKYNSYEKQDSFDGMYQSRSSETPFSLPPDKGTSMPYPYKSPPVTGVDRDEEDIRLELWGLKEAVHSGELDINAYLRKPAWKDDCLSSSFAGKYNKEKNYNYLHSGGKVSSCERSKPIKISKSPRKNQYLRYTEDDHGGKFGNELNAVDSGYYSEEHRVYYNPGQISHGEHVSNGFSCTEPQINGPLYYGFETSDSESSLLSFGSKCDDVHYRKVVKKQDPLVREQSLHGWQPQNGHKKQERKAKPKRGKDKILVELTEFIKESGTPKYRKDSREGGRSSDVTNGENGLDIGSPTALKNGLVEEATVTNLNHVPTMESKVCDESVAGLSDHLKQSDRIKEPGENPGNVMGKICPKCDEVNSRAANWCIECGTALICIQASCLTTQQQKHFEKQCLETQALIKETLKTPTNLSHILPNDKALKDESSLNNDISSLSLQVSQSTNDLQESKYSSSPHGYKRRWIRSSIAWSSYHSKELSKSPSFVKEQGNMKERNRTTSFSDLVSCSANEKVGKHKRHGRNRSTRQRTVSCSSFGAEDERRRPDQRSHTNLVKDFQREKNPKTCVVERWSPSVGKQNGRTNKAQHNIDGKIPLETQSCPSLLKSASVSSLNNESKPAMSQAAQAIVPPLNLQDVESYDRILTLIRCQRDSDPVPYLYLPDELVLLIFSFLPHKDLVSCSRVCWQFYRISMDESLWKVIVVKKNNNITDEWLHIIGQRRPVSLTISQCRSDKVTAKGLRDLFRNCCDSLEELNFSRCGGSELIGESILLHVAARCQWLKSVDASWSNVSDNGVQALADNVKRLECLCLNGCQAVTDQSIKCVANKHGSCLRIFEVFGCFNITTAGIRLLSQTCKHLQTLNIGQCYKITDSAIGSLVSSLPELENLDLRGCKHVRDSAVKKIVRHCPLITTLALANCPLITDVSLAEIATNLPRIRSLDICGCSRVSDKGICALSKNCHKLELLDLTSTGVGHKSVLSLANYCSQSLCNLKLSFCTEISDNTVVHLAKQCKRLTMLHLYGCKRIRNTSELRLQYPALTIEC</sequence>
<name>A0A3M6U9S1_POCDA</name>
<dbReference type="PANTHER" id="PTHR13318:SF235">
    <property type="entry name" value="F-BOX DOMAIN-CONTAINING PROTEIN"/>
    <property type="match status" value="1"/>
</dbReference>
<feature type="region of interest" description="Disordered" evidence="1">
    <location>
        <begin position="215"/>
        <end position="249"/>
    </location>
</feature>
<dbReference type="InterPro" id="IPR032675">
    <property type="entry name" value="LRR_dom_sf"/>
</dbReference>
<protein>
    <recommendedName>
        <fullName evidence="2">F-box domain-containing protein</fullName>
    </recommendedName>
</protein>
<keyword evidence="4" id="KW-1185">Reference proteome</keyword>
<feature type="compositionally biased region" description="Basic and acidic residues" evidence="1">
    <location>
        <begin position="738"/>
        <end position="748"/>
    </location>
</feature>
<dbReference type="PANTHER" id="PTHR13318">
    <property type="entry name" value="PARTNER OF PAIRED, ISOFORM B-RELATED"/>
    <property type="match status" value="1"/>
</dbReference>
<accession>A0A3M6U9S1</accession>
<feature type="domain" description="F-box" evidence="2">
    <location>
        <begin position="853"/>
        <end position="899"/>
    </location>
</feature>
<dbReference type="Proteomes" id="UP000275408">
    <property type="component" value="Unassembled WGS sequence"/>
</dbReference>
<dbReference type="Pfam" id="PF12937">
    <property type="entry name" value="F-box-like"/>
    <property type="match status" value="1"/>
</dbReference>
<dbReference type="SMART" id="SM00256">
    <property type="entry name" value="FBOX"/>
    <property type="match status" value="1"/>
</dbReference>
<organism evidence="3 4">
    <name type="scientific">Pocillopora damicornis</name>
    <name type="common">Cauliflower coral</name>
    <name type="synonym">Millepora damicornis</name>
    <dbReference type="NCBI Taxonomy" id="46731"/>
    <lineage>
        <taxon>Eukaryota</taxon>
        <taxon>Metazoa</taxon>
        <taxon>Cnidaria</taxon>
        <taxon>Anthozoa</taxon>
        <taxon>Hexacorallia</taxon>
        <taxon>Scleractinia</taxon>
        <taxon>Astrocoeniina</taxon>
        <taxon>Pocilloporidae</taxon>
        <taxon>Pocillopora</taxon>
    </lineage>
</organism>
<feature type="region of interest" description="Disordered" evidence="1">
    <location>
        <begin position="467"/>
        <end position="499"/>
    </location>
</feature>
<feature type="compositionally biased region" description="Basic residues" evidence="1">
    <location>
        <begin position="439"/>
        <end position="452"/>
    </location>
</feature>
<dbReference type="OrthoDB" id="10257471at2759"/>
<dbReference type="EMBL" id="RCHS01001970">
    <property type="protein sequence ID" value="RMX50400.1"/>
    <property type="molecule type" value="Genomic_DNA"/>
</dbReference>
<gene>
    <name evidence="3" type="ORF">pdam_00010452</name>
</gene>
<dbReference type="GO" id="GO:0019005">
    <property type="term" value="C:SCF ubiquitin ligase complex"/>
    <property type="evidence" value="ECO:0007669"/>
    <property type="project" value="TreeGrafter"/>
</dbReference>
<reference evidence="3 4" key="1">
    <citation type="journal article" date="2018" name="Sci. Rep.">
        <title>Comparative analysis of the Pocillopora damicornis genome highlights role of immune system in coral evolution.</title>
        <authorList>
            <person name="Cunning R."/>
            <person name="Bay R.A."/>
            <person name="Gillette P."/>
            <person name="Baker A.C."/>
            <person name="Traylor-Knowles N."/>
        </authorList>
    </citation>
    <scope>NUCLEOTIDE SEQUENCE [LARGE SCALE GENOMIC DNA]</scope>
    <source>
        <strain evidence="3">RSMAS</strain>
        <tissue evidence="3">Whole animal</tissue>
    </source>
</reference>
<dbReference type="SUPFAM" id="SSF52047">
    <property type="entry name" value="RNI-like"/>
    <property type="match status" value="1"/>
</dbReference>
<feature type="compositionally biased region" description="Basic residues" evidence="1">
    <location>
        <begin position="714"/>
        <end position="726"/>
    </location>
</feature>
<dbReference type="Pfam" id="PF25372">
    <property type="entry name" value="DUF7885"/>
    <property type="match status" value="1"/>
</dbReference>
<dbReference type="GO" id="GO:0031146">
    <property type="term" value="P:SCF-dependent proteasomal ubiquitin-dependent protein catabolic process"/>
    <property type="evidence" value="ECO:0007669"/>
    <property type="project" value="TreeGrafter"/>
</dbReference>
<feature type="region of interest" description="Disordered" evidence="1">
    <location>
        <begin position="107"/>
        <end position="141"/>
    </location>
</feature>
<dbReference type="PROSITE" id="PS50181">
    <property type="entry name" value="FBOX"/>
    <property type="match status" value="1"/>
</dbReference>
<dbReference type="InterPro" id="IPR006553">
    <property type="entry name" value="Leu-rich_rpt_Cys-con_subtyp"/>
</dbReference>
<dbReference type="InterPro" id="IPR001810">
    <property type="entry name" value="F-box_dom"/>
</dbReference>
<feature type="region of interest" description="Disordered" evidence="1">
    <location>
        <begin position="427"/>
        <end position="452"/>
    </location>
</feature>
<feature type="compositionally biased region" description="Basic and acidic residues" evidence="1">
    <location>
        <begin position="472"/>
        <end position="481"/>
    </location>
</feature>
<evidence type="ECO:0000256" key="1">
    <source>
        <dbReference type="SAM" id="MobiDB-lite"/>
    </source>
</evidence>
<evidence type="ECO:0000313" key="4">
    <source>
        <dbReference type="Proteomes" id="UP000275408"/>
    </source>
</evidence>
<dbReference type="STRING" id="46731.A0A3M6U9S1"/>
<dbReference type="SMART" id="SM00367">
    <property type="entry name" value="LRR_CC"/>
    <property type="match status" value="11"/>
</dbReference>
<proteinExistence type="predicted"/>
<feature type="region of interest" description="Disordered" evidence="1">
    <location>
        <begin position="680"/>
        <end position="755"/>
    </location>
</feature>